<protein>
    <submittedName>
        <fullName evidence="1">Uncharacterized protein</fullName>
    </submittedName>
</protein>
<sequence>MDKFVKILDKINYLEVKFTYNGCFIEVDDKTYLNFAIDFVEKYNPAFFSIKYGRVKVLLGSTEIETNVDFLNMLDEIVQKIKNARNFYLEIESYGEREKKIIQKVVNSVKGKQILTYLGIFQNYVEVGTSKLPVTSEPPRLVSGVGFEEVVKLSQNVKFYNCEDVEVIEDAYGEIDCEEISPSVFKGIPISYAHAGKEGVKIISQAKTLVVSPTRLLNEEALAKFKELPPYFMRTVIVDPSRNLKEIFEKMEEMDTGKPTETYVYKDRIYIYSSNDKKQLTPNKVKIA</sequence>
<evidence type="ECO:0000313" key="2">
    <source>
        <dbReference type="Proteomes" id="UP000474054"/>
    </source>
</evidence>
<reference evidence="1 2" key="1">
    <citation type="submission" date="2019-10" db="EMBL/GenBank/DDBJ databases">
        <title>Comparative genomics of sulfur disproportionating microorganisms.</title>
        <authorList>
            <person name="Ward L.M."/>
            <person name="Bertran E."/>
            <person name="Johnston D."/>
        </authorList>
    </citation>
    <scope>NUCLEOTIDE SEQUENCE [LARGE SCALE GENOMIC DNA]</scope>
    <source>
        <strain evidence="1 2">DSM 3772</strain>
    </source>
</reference>
<dbReference type="AlphaFoldDB" id="A0A6G1T6G4"/>
<accession>A0A6G1T6G4</accession>
<comment type="caution">
    <text evidence="1">The sequence shown here is derived from an EMBL/GenBank/DDBJ whole genome shotgun (WGS) entry which is preliminary data.</text>
</comment>
<name>A0A6G1T6G4_ACIAM</name>
<dbReference type="RefSeq" id="WP_152943566.1">
    <property type="nucleotide sequence ID" value="NZ_WHYS01000006.1"/>
</dbReference>
<evidence type="ECO:0000313" key="1">
    <source>
        <dbReference type="EMBL" id="MQL56593.1"/>
    </source>
</evidence>
<organism evidence="1 2">
    <name type="scientific">Acidianus ambivalens</name>
    <name type="common">Desulfurolobus ambivalens</name>
    <dbReference type="NCBI Taxonomy" id="2283"/>
    <lineage>
        <taxon>Archaea</taxon>
        <taxon>Thermoproteota</taxon>
        <taxon>Thermoprotei</taxon>
        <taxon>Sulfolobales</taxon>
        <taxon>Sulfolobaceae</taxon>
        <taxon>Acidianus</taxon>
    </lineage>
</organism>
<dbReference type="EMBL" id="WHYS01000006">
    <property type="protein sequence ID" value="MQL56593.1"/>
    <property type="molecule type" value="Genomic_DNA"/>
</dbReference>
<gene>
    <name evidence="1" type="ORF">GFB69_13080</name>
</gene>
<proteinExistence type="predicted"/>
<dbReference type="Proteomes" id="UP000474054">
    <property type="component" value="Unassembled WGS sequence"/>
</dbReference>